<evidence type="ECO:0000256" key="9">
    <source>
        <dbReference type="ARBA" id="ARBA00023299"/>
    </source>
</evidence>
<keyword evidence="7" id="KW-0808">Transferase</keyword>
<comment type="cofactor">
    <cofactor evidence="1 12">
        <name>pyridoxal 5'-phosphate</name>
        <dbReference type="ChEBI" id="CHEBI:597326"/>
    </cofactor>
</comment>
<dbReference type="PIRSF" id="PIRSF000525">
    <property type="entry name" value="SerC"/>
    <property type="match status" value="1"/>
</dbReference>
<dbReference type="PROSITE" id="PS00595">
    <property type="entry name" value="AA_TRANSFER_CLASS_5"/>
    <property type="match status" value="1"/>
</dbReference>
<dbReference type="Pfam" id="PF00266">
    <property type="entry name" value="Aminotran_5"/>
    <property type="match status" value="1"/>
</dbReference>
<evidence type="ECO:0000256" key="2">
    <source>
        <dbReference type="ARBA" id="ARBA00005099"/>
    </source>
</evidence>
<dbReference type="GO" id="GO:0030170">
    <property type="term" value="F:pyridoxal phosphate binding"/>
    <property type="evidence" value="ECO:0007669"/>
    <property type="project" value="TreeGrafter"/>
</dbReference>
<evidence type="ECO:0000256" key="4">
    <source>
        <dbReference type="ARBA" id="ARBA00013030"/>
    </source>
</evidence>
<evidence type="ECO:0000256" key="3">
    <source>
        <dbReference type="ARBA" id="ARBA00006904"/>
    </source>
</evidence>
<accession>A0A194S916</accession>
<evidence type="ECO:0000256" key="5">
    <source>
        <dbReference type="ARBA" id="ARBA00022576"/>
    </source>
</evidence>
<dbReference type="InterPro" id="IPR015424">
    <property type="entry name" value="PyrdxlP-dep_Trfase"/>
</dbReference>
<evidence type="ECO:0000256" key="1">
    <source>
        <dbReference type="ARBA" id="ARBA00001933"/>
    </source>
</evidence>
<dbReference type="PANTHER" id="PTHR43247">
    <property type="entry name" value="PHOSPHOSERINE AMINOTRANSFERASE"/>
    <property type="match status" value="1"/>
</dbReference>
<comment type="similarity">
    <text evidence="3">Belongs to the class-V pyridoxal-phosphate-dependent aminotransferase family. SerC subfamily.</text>
</comment>
<dbReference type="HAMAP" id="MF_00160">
    <property type="entry name" value="SerC_aminotrans_5"/>
    <property type="match status" value="1"/>
</dbReference>
<dbReference type="OMA" id="AFVYFCD"/>
<dbReference type="FunFam" id="3.90.1150.10:FF:000006">
    <property type="entry name" value="Phosphoserine aminotransferase"/>
    <property type="match status" value="1"/>
</dbReference>
<dbReference type="OrthoDB" id="1703350at2759"/>
<dbReference type="NCBIfam" id="NF003764">
    <property type="entry name" value="PRK05355.1"/>
    <property type="match status" value="1"/>
</dbReference>
<name>A0A194S916_RHOGW</name>
<dbReference type="STRING" id="578459.A0A194S916"/>
<dbReference type="InterPro" id="IPR015422">
    <property type="entry name" value="PyrdxlP-dep_Trfase_small"/>
</dbReference>
<dbReference type="InterPro" id="IPR015421">
    <property type="entry name" value="PyrdxlP-dep_Trfase_major"/>
</dbReference>
<evidence type="ECO:0000256" key="11">
    <source>
        <dbReference type="ARBA" id="ARBA00049007"/>
    </source>
</evidence>
<evidence type="ECO:0000256" key="7">
    <source>
        <dbReference type="ARBA" id="ARBA00022679"/>
    </source>
</evidence>
<dbReference type="InterPro" id="IPR022278">
    <property type="entry name" value="Pser_aminoTfrase"/>
</dbReference>
<evidence type="ECO:0000313" key="15">
    <source>
        <dbReference type="Proteomes" id="UP000053890"/>
    </source>
</evidence>
<dbReference type="Gene3D" id="3.90.1150.10">
    <property type="entry name" value="Aspartate Aminotransferase, domain 1"/>
    <property type="match status" value="1"/>
</dbReference>
<dbReference type="AlphaFoldDB" id="A0A194S916"/>
<keyword evidence="8" id="KW-0663">Pyridoxal phosphate</keyword>
<reference evidence="14 15" key="1">
    <citation type="journal article" date="2015" name="Front. Microbiol.">
        <title>Genome sequence of the plant growth promoting endophytic yeast Rhodotorula graminis WP1.</title>
        <authorList>
            <person name="Firrincieli A."/>
            <person name="Otillar R."/>
            <person name="Salamov A."/>
            <person name="Schmutz J."/>
            <person name="Khan Z."/>
            <person name="Redman R.S."/>
            <person name="Fleck N.D."/>
            <person name="Lindquist E."/>
            <person name="Grigoriev I.V."/>
            <person name="Doty S.L."/>
        </authorList>
    </citation>
    <scope>NUCLEOTIDE SEQUENCE [LARGE SCALE GENOMIC DNA]</scope>
    <source>
        <strain evidence="14 15">WP1</strain>
    </source>
</reference>
<dbReference type="GO" id="GO:0004648">
    <property type="term" value="F:O-phospho-L-serine:2-oxoglutarate aminotransferase activity"/>
    <property type="evidence" value="ECO:0007669"/>
    <property type="project" value="UniProtKB-EC"/>
</dbReference>
<evidence type="ECO:0000256" key="8">
    <source>
        <dbReference type="ARBA" id="ARBA00022898"/>
    </source>
</evidence>
<dbReference type="FunFam" id="3.40.640.10:FF:000010">
    <property type="entry name" value="Phosphoserine aminotransferase"/>
    <property type="match status" value="1"/>
</dbReference>
<keyword evidence="5" id="KW-0032">Aminotransferase</keyword>
<keyword evidence="15" id="KW-1185">Reference proteome</keyword>
<evidence type="ECO:0000256" key="10">
    <source>
        <dbReference type="ARBA" id="ARBA00047630"/>
    </source>
</evidence>
<dbReference type="SUPFAM" id="SSF53383">
    <property type="entry name" value="PLP-dependent transferases"/>
    <property type="match status" value="1"/>
</dbReference>
<organism evidence="14 15">
    <name type="scientific">Rhodotorula graminis (strain WP1)</name>
    <dbReference type="NCBI Taxonomy" id="578459"/>
    <lineage>
        <taxon>Eukaryota</taxon>
        <taxon>Fungi</taxon>
        <taxon>Dikarya</taxon>
        <taxon>Basidiomycota</taxon>
        <taxon>Pucciniomycotina</taxon>
        <taxon>Microbotryomycetes</taxon>
        <taxon>Sporidiobolales</taxon>
        <taxon>Sporidiobolaceae</taxon>
        <taxon>Rhodotorula</taxon>
    </lineage>
</organism>
<dbReference type="PANTHER" id="PTHR43247:SF1">
    <property type="entry name" value="PHOSPHOSERINE AMINOTRANSFERASE"/>
    <property type="match status" value="1"/>
</dbReference>
<dbReference type="UniPathway" id="UPA00135">
    <property type="reaction ID" value="UER00197"/>
</dbReference>
<keyword evidence="9" id="KW-0718">Serine biosynthesis</keyword>
<gene>
    <name evidence="14" type="ORF">RHOBADRAFT_52909</name>
</gene>
<dbReference type="InterPro" id="IPR020578">
    <property type="entry name" value="Aminotrans_V_PyrdxlP_BS"/>
</dbReference>
<dbReference type="GO" id="GO:0005737">
    <property type="term" value="C:cytoplasm"/>
    <property type="evidence" value="ECO:0007669"/>
    <property type="project" value="TreeGrafter"/>
</dbReference>
<evidence type="ECO:0000259" key="13">
    <source>
        <dbReference type="Pfam" id="PF00266"/>
    </source>
</evidence>
<proteinExistence type="inferred from homology"/>
<feature type="domain" description="Aminotransferase class V" evidence="13">
    <location>
        <begin position="16"/>
        <end position="410"/>
    </location>
</feature>
<evidence type="ECO:0000256" key="12">
    <source>
        <dbReference type="RuleBase" id="RU004504"/>
    </source>
</evidence>
<dbReference type="InterPro" id="IPR000192">
    <property type="entry name" value="Aminotrans_V_dom"/>
</dbReference>
<keyword evidence="6" id="KW-0028">Amino-acid biosynthesis</keyword>
<protein>
    <recommendedName>
        <fullName evidence="4">phosphoserine transaminase</fullName>
        <ecNumber evidence="4">2.6.1.52</ecNumber>
    </recommendedName>
</protein>
<dbReference type="Proteomes" id="UP000053890">
    <property type="component" value="Unassembled WGS sequence"/>
</dbReference>
<dbReference type="RefSeq" id="XP_018271945.1">
    <property type="nucleotide sequence ID" value="XM_018416570.1"/>
</dbReference>
<sequence length="424" mass="46125">MADFSQQLAQRANTINMNAGPSPLPDAALLTAAASLLSYPDTPGMGIAEISHRSSAFDQVVANANKDLRQLLDIPDNYHVLWMQGGGLTQFAATVLNLAAWYRTKHQLTADDDVEGWYAVTGSWSKKAAEEGTRMGVTARTVFDGKKHGKDNKFTSIAPVDAWDVPQLEENSRKPAFIYYCDNETVDGVEFGAPDSDSAFPFDKFDPAIPVVADMSSNFLSRPVDVSKYGIIYAGAQKNLGPAGVTLVIVRDDLLVDLDEAVKYGAGRVPSMLSYKNMADTNSMFNTPPTFTIYVCSLVLRSLLESPPLPLSSPDARPLSPLSDFADQKSALVYSELDASEGFYIGTADKEARSRMNVTFRLPTGGEPLEKAFVKEASERGIKGVNGHRSVGGIRTSIYNAVTLDDVKKLVAFMREFRDKNAHA</sequence>
<evidence type="ECO:0000313" key="14">
    <source>
        <dbReference type="EMBL" id="KPV75896.1"/>
    </source>
</evidence>
<dbReference type="Gene3D" id="3.40.640.10">
    <property type="entry name" value="Type I PLP-dependent aspartate aminotransferase-like (Major domain)"/>
    <property type="match status" value="1"/>
</dbReference>
<comment type="catalytic activity">
    <reaction evidence="10">
        <text>4-(phosphooxy)-L-threonine + 2-oxoglutarate = (R)-3-hydroxy-2-oxo-4-phosphooxybutanoate + L-glutamate</text>
        <dbReference type="Rhea" id="RHEA:16573"/>
        <dbReference type="ChEBI" id="CHEBI:16810"/>
        <dbReference type="ChEBI" id="CHEBI:29985"/>
        <dbReference type="ChEBI" id="CHEBI:58452"/>
        <dbReference type="ChEBI" id="CHEBI:58538"/>
        <dbReference type="EC" id="2.6.1.52"/>
    </reaction>
</comment>
<evidence type="ECO:0000256" key="6">
    <source>
        <dbReference type="ARBA" id="ARBA00022605"/>
    </source>
</evidence>
<dbReference type="EMBL" id="KQ474077">
    <property type="protein sequence ID" value="KPV75896.1"/>
    <property type="molecule type" value="Genomic_DNA"/>
</dbReference>
<comment type="catalytic activity">
    <reaction evidence="11">
        <text>O-phospho-L-serine + 2-oxoglutarate = 3-phosphooxypyruvate + L-glutamate</text>
        <dbReference type="Rhea" id="RHEA:14329"/>
        <dbReference type="ChEBI" id="CHEBI:16810"/>
        <dbReference type="ChEBI" id="CHEBI:18110"/>
        <dbReference type="ChEBI" id="CHEBI:29985"/>
        <dbReference type="ChEBI" id="CHEBI:57524"/>
        <dbReference type="EC" id="2.6.1.52"/>
    </reaction>
</comment>
<dbReference type="GeneID" id="28977018"/>
<dbReference type="GO" id="GO:0006564">
    <property type="term" value="P:L-serine biosynthetic process"/>
    <property type="evidence" value="ECO:0007669"/>
    <property type="project" value="UniProtKB-KW"/>
</dbReference>
<dbReference type="EC" id="2.6.1.52" evidence="4"/>
<comment type="pathway">
    <text evidence="2">Amino-acid biosynthesis; L-serine biosynthesis; L-serine from 3-phospho-D-glycerate: step 2/3.</text>
</comment>